<organism evidence="1 2">
    <name type="scientific">Armillaria luteobubalina</name>
    <dbReference type="NCBI Taxonomy" id="153913"/>
    <lineage>
        <taxon>Eukaryota</taxon>
        <taxon>Fungi</taxon>
        <taxon>Dikarya</taxon>
        <taxon>Basidiomycota</taxon>
        <taxon>Agaricomycotina</taxon>
        <taxon>Agaricomycetes</taxon>
        <taxon>Agaricomycetidae</taxon>
        <taxon>Agaricales</taxon>
        <taxon>Marasmiineae</taxon>
        <taxon>Physalacriaceae</taxon>
        <taxon>Armillaria</taxon>
    </lineage>
</organism>
<evidence type="ECO:0000313" key="1">
    <source>
        <dbReference type="EMBL" id="KAK0502793.1"/>
    </source>
</evidence>
<sequence>MYYIYIEHHSKYIRCMESGLDQMAAYITIIFDQDYFATANVFTALHLPFPEFCQKICREDQSMLSIGVFGLPIHSASIPLDKSFSLIGGSRNSTIHEFRAIKHIQVSFYIMTGYCAKFFNGYRLKSHTSQTLIIMDLVPMGNTDNKVSQAIAARIDIEGS</sequence>
<protein>
    <submittedName>
        <fullName evidence="1">Uncharacterized protein</fullName>
    </submittedName>
</protein>
<keyword evidence="2" id="KW-1185">Reference proteome</keyword>
<reference evidence="1" key="1">
    <citation type="submission" date="2023-06" db="EMBL/GenBank/DDBJ databases">
        <authorList>
            <consortium name="Lawrence Berkeley National Laboratory"/>
            <person name="Ahrendt S."/>
            <person name="Sahu N."/>
            <person name="Indic B."/>
            <person name="Wong-Bajracharya J."/>
            <person name="Merenyi Z."/>
            <person name="Ke H.-M."/>
            <person name="Monk M."/>
            <person name="Kocsube S."/>
            <person name="Drula E."/>
            <person name="Lipzen A."/>
            <person name="Balint B."/>
            <person name="Henrissat B."/>
            <person name="Andreopoulos B."/>
            <person name="Martin F.M."/>
            <person name="Harder C.B."/>
            <person name="Rigling D."/>
            <person name="Ford K.L."/>
            <person name="Foster G.D."/>
            <person name="Pangilinan J."/>
            <person name="Papanicolaou A."/>
            <person name="Barry K."/>
            <person name="LaButti K."/>
            <person name="Viragh M."/>
            <person name="Koriabine M."/>
            <person name="Yan M."/>
            <person name="Riley R."/>
            <person name="Champramary S."/>
            <person name="Plett K.L."/>
            <person name="Tsai I.J."/>
            <person name="Slot J."/>
            <person name="Sipos G."/>
            <person name="Plett J."/>
            <person name="Nagy L.G."/>
            <person name="Grigoriev I.V."/>
        </authorList>
    </citation>
    <scope>NUCLEOTIDE SEQUENCE</scope>
    <source>
        <strain evidence="1">HWK02</strain>
    </source>
</reference>
<dbReference type="Proteomes" id="UP001175228">
    <property type="component" value="Unassembled WGS sequence"/>
</dbReference>
<name>A0AA39QJJ4_9AGAR</name>
<proteinExistence type="predicted"/>
<dbReference type="AlphaFoldDB" id="A0AA39QJJ4"/>
<accession>A0AA39QJJ4</accession>
<gene>
    <name evidence="1" type="ORF">EDD18DRAFT_1099827</name>
</gene>
<dbReference type="EMBL" id="JAUEPU010000004">
    <property type="protein sequence ID" value="KAK0502793.1"/>
    <property type="molecule type" value="Genomic_DNA"/>
</dbReference>
<comment type="caution">
    <text evidence="1">The sequence shown here is derived from an EMBL/GenBank/DDBJ whole genome shotgun (WGS) entry which is preliminary data.</text>
</comment>
<evidence type="ECO:0000313" key="2">
    <source>
        <dbReference type="Proteomes" id="UP001175228"/>
    </source>
</evidence>